<dbReference type="Proteomes" id="UP000199393">
    <property type="component" value="Chromosome I"/>
</dbReference>
<feature type="transmembrane region" description="Helical" evidence="2">
    <location>
        <begin position="98"/>
        <end position="116"/>
    </location>
</feature>
<keyword evidence="4" id="KW-1185">Reference proteome</keyword>
<name>A0A1C3MXJ2_9ACTN</name>
<keyword evidence="2" id="KW-0472">Membrane</keyword>
<evidence type="ECO:0000256" key="1">
    <source>
        <dbReference type="SAM" id="MobiDB-lite"/>
    </source>
</evidence>
<dbReference type="EMBL" id="LT598496">
    <property type="protein sequence ID" value="SBV25038.1"/>
    <property type="molecule type" value="Genomic_DNA"/>
</dbReference>
<dbReference type="InterPro" id="IPR010640">
    <property type="entry name" value="Low_temperature_requirement_A"/>
</dbReference>
<proteinExistence type="predicted"/>
<feature type="transmembrane region" description="Helical" evidence="2">
    <location>
        <begin position="323"/>
        <end position="340"/>
    </location>
</feature>
<dbReference type="PANTHER" id="PTHR36840">
    <property type="entry name" value="BLL5714 PROTEIN"/>
    <property type="match status" value="1"/>
</dbReference>
<sequence length="394" mass="42895">MPTSPPEKGVIWEELFFDLAFVFALTQFSHMLHDDHSWAGIGRVLLLYVTVYWAWTGTTIYTDQRDVGNALDRAGVFALGLGSLLLALTVPDAFDDRGLLFVGAYLAMRVLLAALASRTPGGWRSPVLRTYRTGLVAGPLQLAGGLLHGTTRIVLWSMAVLVDVVGTSLGRRTLEEVRVRSLHYTHRYGLLIILVLGESVIQVGMVAVKEPLTLARLAAICLSYSLVCALWWTYFIYGVRAFRQAVDQSAHQADIRRSVMVYGHLLFSFAIITVAVGLSEVVTEPLESSRAAEGTVLFGGAALFLGTFAYTHWRIHRQIARRRIIASVLCLVLMPLAPLVPGLVALATLFAVVAGVSVLEGIVLHRHPLNGERAAGGQIPGDPGHLDEGPVVRE</sequence>
<reference evidence="4" key="1">
    <citation type="submission" date="2016-06" db="EMBL/GenBank/DDBJ databases">
        <authorList>
            <person name="Varghese N."/>
        </authorList>
    </citation>
    <scope>NUCLEOTIDE SEQUENCE [LARGE SCALE GENOMIC DNA]</scope>
    <source>
        <strain evidence="4">DSM 45344</strain>
    </source>
</reference>
<dbReference type="OrthoDB" id="7698234at2"/>
<evidence type="ECO:0000256" key="2">
    <source>
        <dbReference type="SAM" id="Phobius"/>
    </source>
</evidence>
<feature type="transmembrane region" description="Helical" evidence="2">
    <location>
        <begin position="44"/>
        <end position="62"/>
    </location>
</feature>
<evidence type="ECO:0000313" key="3">
    <source>
        <dbReference type="EMBL" id="SBV25038.1"/>
    </source>
</evidence>
<feature type="transmembrane region" description="Helical" evidence="2">
    <location>
        <begin position="190"/>
        <end position="208"/>
    </location>
</feature>
<evidence type="ECO:0000313" key="4">
    <source>
        <dbReference type="Proteomes" id="UP000199393"/>
    </source>
</evidence>
<dbReference type="STRING" id="307121.GA0070620_0506"/>
<dbReference type="PANTHER" id="PTHR36840:SF1">
    <property type="entry name" value="BLL5714 PROTEIN"/>
    <property type="match status" value="1"/>
</dbReference>
<feature type="region of interest" description="Disordered" evidence="1">
    <location>
        <begin position="374"/>
        <end position="394"/>
    </location>
</feature>
<keyword evidence="2" id="KW-1133">Transmembrane helix</keyword>
<dbReference type="Pfam" id="PF06772">
    <property type="entry name" value="LtrA"/>
    <property type="match status" value="1"/>
</dbReference>
<feature type="transmembrane region" description="Helical" evidence="2">
    <location>
        <begin position="291"/>
        <end position="311"/>
    </location>
</feature>
<feature type="transmembrane region" description="Helical" evidence="2">
    <location>
        <begin position="214"/>
        <end position="239"/>
    </location>
</feature>
<gene>
    <name evidence="3" type="ORF">GA0070620_0506</name>
</gene>
<accession>A0A1C3MXJ2</accession>
<organism evidence="3 4">
    <name type="scientific">Micromonospora krabiensis</name>
    <dbReference type="NCBI Taxonomy" id="307121"/>
    <lineage>
        <taxon>Bacteria</taxon>
        <taxon>Bacillati</taxon>
        <taxon>Actinomycetota</taxon>
        <taxon>Actinomycetes</taxon>
        <taxon>Micromonosporales</taxon>
        <taxon>Micromonosporaceae</taxon>
        <taxon>Micromonospora</taxon>
    </lineage>
</organism>
<protein>
    <submittedName>
        <fullName evidence="3">Low temperature requirement protein LtrA</fullName>
    </submittedName>
</protein>
<dbReference type="AlphaFoldDB" id="A0A1C3MXJ2"/>
<feature type="transmembrane region" description="Helical" evidence="2">
    <location>
        <begin position="259"/>
        <end position="279"/>
    </location>
</feature>
<feature type="transmembrane region" description="Helical" evidence="2">
    <location>
        <begin position="74"/>
        <end position="91"/>
    </location>
</feature>
<feature type="compositionally biased region" description="Basic and acidic residues" evidence="1">
    <location>
        <begin position="384"/>
        <end position="394"/>
    </location>
</feature>
<keyword evidence="2" id="KW-0812">Transmembrane</keyword>
<dbReference type="RefSeq" id="WP_157741508.1">
    <property type="nucleotide sequence ID" value="NZ_JBHRWG010000002.1"/>
</dbReference>